<evidence type="ECO:0000313" key="5">
    <source>
        <dbReference type="Proteomes" id="UP000507979"/>
    </source>
</evidence>
<feature type="chain" id="PRO_5027046100" description="DUF1254 domain-containing protein" evidence="1">
    <location>
        <begin position="23"/>
        <end position="344"/>
    </location>
</feature>
<organism evidence="4 5">
    <name type="scientific">Achromobacter insuavis</name>
    <dbReference type="NCBI Taxonomy" id="1287735"/>
    <lineage>
        <taxon>Bacteria</taxon>
        <taxon>Pseudomonadati</taxon>
        <taxon>Pseudomonadota</taxon>
        <taxon>Betaproteobacteria</taxon>
        <taxon>Burkholderiales</taxon>
        <taxon>Alcaligenaceae</taxon>
        <taxon>Achromobacter</taxon>
    </lineage>
</organism>
<dbReference type="Proteomes" id="UP000507979">
    <property type="component" value="Unassembled WGS sequence"/>
</dbReference>
<dbReference type="RefSeq" id="WP_054429751.1">
    <property type="nucleotide sequence ID" value="NZ_CADIJR010000011.1"/>
</dbReference>
<evidence type="ECO:0000313" key="4">
    <source>
        <dbReference type="EMBL" id="CAB3636299.1"/>
    </source>
</evidence>
<dbReference type="InterPro" id="IPR037050">
    <property type="entry name" value="DUF1254_sf"/>
</dbReference>
<dbReference type="AlphaFoldDB" id="A0A6J4ZLR1"/>
<sequence length="344" mass="37277">MSRTSASRLVVLTMAIAGAAHAQSSPDAAIPVGVDNFVRAETDLYMAKIVADGSFGRFVHSREPVSIDAQNVIRMNRDTLYSSAVFDLDAGPVTITLPKTGKRFMSMQVVDQNHYVPAVFYGAGRHTLSKEAIGTRYVFVAIRTLVDPASPEDIRQVHALQDAIAVDQVRTGEFVVPKWDAASQKTVRDALLVLGSTVPNYNRAFGTKDSVDPIQHLIGTATGWGGNPAKDATYLGGAVPDNDGKTIYRLTVGQVPVDSFWSVSVYNAQGYFEKNPYGAYSLNNLTAKKSADGSIAIQFGGCDGKIPNCLPTMAGWNYTVRLYQPGQAILDGRWRFPEPQRVSP</sequence>
<feature type="domain" description="DUF1214" evidence="2">
    <location>
        <begin position="243"/>
        <end position="326"/>
    </location>
</feature>
<reference evidence="4 5" key="1">
    <citation type="submission" date="2020-04" db="EMBL/GenBank/DDBJ databases">
        <authorList>
            <person name="De Canck E."/>
        </authorList>
    </citation>
    <scope>NUCLEOTIDE SEQUENCE [LARGE SCALE GENOMIC DNA]</scope>
    <source>
        <strain evidence="4 5">LMG 26845</strain>
    </source>
</reference>
<feature type="domain" description="DUF1254" evidence="3">
    <location>
        <begin position="56"/>
        <end position="116"/>
    </location>
</feature>
<dbReference type="Gene3D" id="2.60.40.1610">
    <property type="entry name" value="Domain of unknown function DUF1254"/>
    <property type="match status" value="1"/>
</dbReference>
<dbReference type="PANTHER" id="PTHR36509:SF2">
    <property type="entry name" value="BLL3101 PROTEIN"/>
    <property type="match status" value="1"/>
</dbReference>
<dbReference type="EMBL" id="CADIJR010000011">
    <property type="protein sequence ID" value="CAB3636299.1"/>
    <property type="molecule type" value="Genomic_DNA"/>
</dbReference>
<accession>A0A6J4ZLR1</accession>
<evidence type="ECO:0000259" key="2">
    <source>
        <dbReference type="Pfam" id="PF06742"/>
    </source>
</evidence>
<gene>
    <name evidence="4" type="ORF">LMG26845_01695</name>
</gene>
<proteinExistence type="predicted"/>
<keyword evidence="1" id="KW-0732">Signal</keyword>
<evidence type="ECO:0000259" key="3">
    <source>
        <dbReference type="Pfam" id="PF06863"/>
    </source>
</evidence>
<dbReference type="SUPFAM" id="SSF160935">
    <property type="entry name" value="VPA0735-like"/>
    <property type="match status" value="1"/>
</dbReference>
<keyword evidence="5" id="KW-1185">Reference proteome</keyword>
<evidence type="ECO:0000256" key="1">
    <source>
        <dbReference type="SAM" id="SignalP"/>
    </source>
</evidence>
<dbReference type="GeneID" id="92897544"/>
<evidence type="ECO:0008006" key="6">
    <source>
        <dbReference type="Google" id="ProtNLM"/>
    </source>
</evidence>
<dbReference type="PANTHER" id="PTHR36509">
    <property type="entry name" value="BLL3101 PROTEIN"/>
    <property type="match status" value="1"/>
</dbReference>
<dbReference type="Pfam" id="PF06742">
    <property type="entry name" value="DUF1214"/>
    <property type="match status" value="1"/>
</dbReference>
<dbReference type="InterPro" id="IPR010679">
    <property type="entry name" value="DUF1254"/>
</dbReference>
<dbReference type="Gene3D" id="2.60.120.600">
    <property type="entry name" value="Domain of unknown function DUF1214, C-terminal domain"/>
    <property type="match status" value="1"/>
</dbReference>
<feature type="signal peptide" evidence="1">
    <location>
        <begin position="1"/>
        <end position="22"/>
    </location>
</feature>
<dbReference type="InterPro" id="IPR037049">
    <property type="entry name" value="DUF1214_C_sf"/>
</dbReference>
<protein>
    <recommendedName>
        <fullName evidence="6">DUF1254 domain-containing protein</fullName>
    </recommendedName>
</protein>
<dbReference type="Pfam" id="PF06863">
    <property type="entry name" value="DUF1254"/>
    <property type="match status" value="1"/>
</dbReference>
<dbReference type="InterPro" id="IPR010621">
    <property type="entry name" value="DUF1214"/>
</dbReference>
<name>A0A6J4ZLR1_9BURK</name>